<accession>A0A5C5XAB8</accession>
<dbReference type="PANTHER" id="PTHR30093">
    <property type="entry name" value="GENERAL SECRETION PATHWAY PROTEIN G"/>
    <property type="match status" value="1"/>
</dbReference>
<dbReference type="NCBIfam" id="TIGR04294">
    <property type="entry name" value="pre_pil_HX9DG"/>
    <property type="match status" value="1"/>
</dbReference>
<protein>
    <submittedName>
        <fullName evidence="3">Putative major pilin subunit</fullName>
    </submittedName>
</protein>
<name>A0A5C5XAB8_9PLAN</name>
<sequence>MPSRFIRNAFTLIELLVVIAIIAILVALLLPAVQQAREAARRSSCKNNLKQIGLALHNYHDTHGVFPAGYYGRAGSGAQVTSFEIRATGWTMLLPFIEESALYDLYNFDCGIGGCVDSSGQGASASQNNFLDKTNIDAYLCPSMPGSNIVNTNPRGGHLDVTDTDGTWSSSYVFSSGGKYGTGSYDYWLKATTGSNTNAQGIMTANGKSKFRDVTDGTSNTFIAGEGATNDHGSDSSIWASDSSALPVRNLPFWAEGEFHSSRSTHLSPYPSIEECVNNTTGVTWQECRYIFGGPHPGGVQMILADGAVRFVSENIDRTTWQNLGAMQDGNVIGEF</sequence>
<dbReference type="RefSeq" id="WP_242631174.1">
    <property type="nucleotide sequence ID" value="NZ_SJPG01000001.1"/>
</dbReference>
<dbReference type="Proteomes" id="UP000316095">
    <property type="component" value="Unassembled WGS sequence"/>
</dbReference>
<dbReference type="Pfam" id="PF07963">
    <property type="entry name" value="N_methyl"/>
    <property type="match status" value="1"/>
</dbReference>
<dbReference type="SUPFAM" id="SSF54523">
    <property type="entry name" value="Pili subunits"/>
    <property type="match status" value="1"/>
</dbReference>
<evidence type="ECO:0000259" key="2">
    <source>
        <dbReference type="Pfam" id="PF07596"/>
    </source>
</evidence>
<evidence type="ECO:0000313" key="4">
    <source>
        <dbReference type="Proteomes" id="UP000316095"/>
    </source>
</evidence>
<dbReference type="AlphaFoldDB" id="A0A5C5XAB8"/>
<keyword evidence="1" id="KW-0472">Membrane</keyword>
<gene>
    <name evidence="3" type="ORF">Pan54_00420</name>
</gene>
<keyword evidence="4" id="KW-1185">Reference proteome</keyword>
<dbReference type="PANTHER" id="PTHR30093:SF2">
    <property type="entry name" value="TYPE II SECRETION SYSTEM PROTEIN H"/>
    <property type="match status" value="1"/>
</dbReference>
<evidence type="ECO:0000256" key="1">
    <source>
        <dbReference type="SAM" id="Phobius"/>
    </source>
</evidence>
<feature type="domain" description="DUF1559" evidence="2">
    <location>
        <begin position="34"/>
        <end position="318"/>
    </location>
</feature>
<proteinExistence type="predicted"/>
<keyword evidence="1" id="KW-1133">Transmembrane helix</keyword>
<organism evidence="3 4">
    <name type="scientific">Rubinisphaera italica</name>
    <dbReference type="NCBI Taxonomy" id="2527969"/>
    <lineage>
        <taxon>Bacteria</taxon>
        <taxon>Pseudomonadati</taxon>
        <taxon>Planctomycetota</taxon>
        <taxon>Planctomycetia</taxon>
        <taxon>Planctomycetales</taxon>
        <taxon>Planctomycetaceae</taxon>
        <taxon>Rubinisphaera</taxon>
    </lineage>
</organism>
<dbReference type="Gene3D" id="3.30.700.10">
    <property type="entry name" value="Glycoprotein, Type 4 Pilin"/>
    <property type="match status" value="1"/>
</dbReference>
<dbReference type="InterPro" id="IPR027558">
    <property type="entry name" value="Pre_pil_HX9DG_C"/>
</dbReference>
<keyword evidence="1" id="KW-0812">Transmembrane</keyword>
<feature type="transmembrane region" description="Helical" evidence="1">
    <location>
        <begin position="12"/>
        <end position="33"/>
    </location>
</feature>
<comment type="caution">
    <text evidence="3">The sequence shown here is derived from an EMBL/GenBank/DDBJ whole genome shotgun (WGS) entry which is preliminary data.</text>
</comment>
<reference evidence="3 4" key="1">
    <citation type="submission" date="2019-02" db="EMBL/GenBank/DDBJ databases">
        <title>Deep-cultivation of Planctomycetes and their phenomic and genomic characterization uncovers novel biology.</title>
        <authorList>
            <person name="Wiegand S."/>
            <person name="Jogler M."/>
            <person name="Boedeker C."/>
            <person name="Pinto D."/>
            <person name="Vollmers J."/>
            <person name="Rivas-Marin E."/>
            <person name="Kohn T."/>
            <person name="Peeters S.H."/>
            <person name="Heuer A."/>
            <person name="Rast P."/>
            <person name="Oberbeckmann S."/>
            <person name="Bunk B."/>
            <person name="Jeske O."/>
            <person name="Meyerdierks A."/>
            <person name="Storesund J.E."/>
            <person name="Kallscheuer N."/>
            <person name="Luecker S."/>
            <person name="Lage O.M."/>
            <person name="Pohl T."/>
            <person name="Merkel B.J."/>
            <person name="Hornburger P."/>
            <person name="Mueller R.-W."/>
            <person name="Bruemmer F."/>
            <person name="Labrenz M."/>
            <person name="Spormann A.M."/>
            <person name="Op Den Camp H."/>
            <person name="Overmann J."/>
            <person name="Amann R."/>
            <person name="Jetten M.S.M."/>
            <person name="Mascher T."/>
            <person name="Medema M.H."/>
            <person name="Devos D.P."/>
            <person name="Kaster A.-K."/>
            <person name="Ovreas L."/>
            <person name="Rohde M."/>
            <person name="Galperin M.Y."/>
            <person name="Jogler C."/>
        </authorList>
    </citation>
    <scope>NUCLEOTIDE SEQUENCE [LARGE SCALE GENOMIC DNA]</scope>
    <source>
        <strain evidence="3 4">Pan54</strain>
    </source>
</reference>
<dbReference type="Pfam" id="PF07596">
    <property type="entry name" value="SBP_bac_10"/>
    <property type="match status" value="1"/>
</dbReference>
<evidence type="ECO:0000313" key="3">
    <source>
        <dbReference type="EMBL" id="TWT59341.1"/>
    </source>
</evidence>
<dbReference type="InterPro" id="IPR012902">
    <property type="entry name" value="N_methyl_site"/>
</dbReference>
<dbReference type="EMBL" id="SJPG01000001">
    <property type="protein sequence ID" value="TWT59341.1"/>
    <property type="molecule type" value="Genomic_DNA"/>
</dbReference>
<dbReference type="InterPro" id="IPR011453">
    <property type="entry name" value="DUF1559"/>
</dbReference>
<dbReference type="NCBIfam" id="TIGR02532">
    <property type="entry name" value="IV_pilin_GFxxxE"/>
    <property type="match status" value="1"/>
</dbReference>
<dbReference type="InterPro" id="IPR045584">
    <property type="entry name" value="Pilin-like"/>
</dbReference>